<evidence type="ECO:0000313" key="3">
    <source>
        <dbReference type="Proteomes" id="UP000237438"/>
    </source>
</evidence>
<feature type="non-terminal residue" evidence="2">
    <location>
        <position position="1"/>
    </location>
</feature>
<dbReference type="OrthoDB" id="3561817at2759"/>
<accession>A0A2S4PIY8</accession>
<organism evidence="2 3">
    <name type="scientific">Erysiphe pulchra</name>
    <dbReference type="NCBI Taxonomy" id="225359"/>
    <lineage>
        <taxon>Eukaryota</taxon>
        <taxon>Fungi</taxon>
        <taxon>Dikarya</taxon>
        <taxon>Ascomycota</taxon>
        <taxon>Pezizomycotina</taxon>
        <taxon>Leotiomycetes</taxon>
        <taxon>Erysiphales</taxon>
        <taxon>Erysiphaceae</taxon>
        <taxon>Erysiphe</taxon>
    </lineage>
</organism>
<gene>
    <name evidence="2" type="ORF">EPUL_005720</name>
</gene>
<feature type="compositionally biased region" description="Low complexity" evidence="1">
    <location>
        <begin position="77"/>
        <end position="86"/>
    </location>
</feature>
<feature type="region of interest" description="Disordered" evidence="1">
    <location>
        <begin position="77"/>
        <end position="104"/>
    </location>
</feature>
<evidence type="ECO:0000313" key="2">
    <source>
        <dbReference type="EMBL" id="POS82009.1"/>
    </source>
</evidence>
<proteinExistence type="predicted"/>
<dbReference type="EMBL" id="PEDP01005009">
    <property type="protein sequence ID" value="POS82009.1"/>
    <property type="molecule type" value="Genomic_DNA"/>
</dbReference>
<evidence type="ECO:0000256" key="1">
    <source>
        <dbReference type="SAM" id="MobiDB-lite"/>
    </source>
</evidence>
<dbReference type="AlphaFoldDB" id="A0A2S4PIY8"/>
<comment type="caution">
    <text evidence="2">The sequence shown here is derived from an EMBL/GenBank/DDBJ whole genome shotgun (WGS) entry which is preliminary data.</text>
</comment>
<sequence>SILMSKSRGLLNLVGPYLEEMEKSCPEAGAEFLALISEGVSRAIRGERIYAKPPLDLFNGSASYFKGSSWAAKVANSSRYPSKSSPRGPPSRPTPPQGQSKEDRRIMIRLSPDHEARKAEPLLLRQQLQRLIPDPTLVVDAWQVPSGISILAPTPAKAATILQYKDAIALRFGNATVERQETWTTFILGPIPKLITTLDGKCDPLEEFILQEPGLASVRDEIPIRHIAWTKRSKESSDTHGEIRVQVPTTKAHKFPLRLQLFGQAVNIQRIRERKQIITCEKCHGFHATRTCARKKMCSYCGMEAHDGSCTQPPQCLNCRGPHESTNTSCPARPRRKNGTLVRLPGSQLRQIRTAGKKEYKKSIEPTLTLGEELEFSETEETTNHWY</sequence>
<name>A0A2S4PIY8_9PEZI</name>
<feature type="compositionally biased region" description="Pro residues" evidence="1">
    <location>
        <begin position="87"/>
        <end position="96"/>
    </location>
</feature>
<dbReference type="Proteomes" id="UP000237438">
    <property type="component" value="Unassembled WGS sequence"/>
</dbReference>
<reference evidence="2 3" key="1">
    <citation type="submission" date="2017-10" db="EMBL/GenBank/DDBJ databases">
        <title>Development of genomic resources for the powdery mildew, Erysiphe pulchra.</title>
        <authorList>
            <person name="Wadl P.A."/>
            <person name="Mack B.M."/>
            <person name="Moore G."/>
            <person name="Beltz S.B."/>
        </authorList>
    </citation>
    <scope>NUCLEOTIDE SEQUENCE [LARGE SCALE GENOMIC DNA]</scope>
    <source>
        <strain evidence="2">Cflorida</strain>
    </source>
</reference>
<protein>
    <submittedName>
        <fullName evidence="2">Uncharacterized protein</fullName>
    </submittedName>
</protein>
<keyword evidence="3" id="KW-1185">Reference proteome</keyword>